<comment type="caution">
    <text evidence="1">The sequence shown here is derived from an EMBL/GenBank/DDBJ whole genome shotgun (WGS) entry which is preliminary data.</text>
</comment>
<proteinExistence type="predicted"/>
<dbReference type="Proteomes" id="UP001177021">
    <property type="component" value="Unassembled WGS sequence"/>
</dbReference>
<reference evidence="1" key="1">
    <citation type="submission" date="2023-10" db="EMBL/GenBank/DDBJ databases">
        <authorList>
            <person name="Rodriguez Cubillos JULIANA M."/>
            <person name="De Vega J."/>
        </authorList>
    </citation>
    <scope>NUCLEOTIDE SEQUENCE</scope>
</reference>
<protein>
    <submittedName>
        <fullName evidence="1">Uncharacterized protein</fullName>
    </submittedName>
</protein>
<sequence>MGCYYQVLGEPGLVALRLEGLEKIKNLQSLDSNEISEKAVKILKTYYLLENEDETLPPGNDQRRGDANYLPDDKSQKLKSTIQFQKFLPTEDSPLADKIIETFKQLLCMMMQAVIEVGLIASLVNLLFEKHHTL</sequence>
<organism evidence="1 2">
    <name type="scientific">Trifolium pratense</name>
    <name type="common">Red clover</name>
    <dbReference type="NCBI Taxonomy" id="57577"/>
    <lineage>
        <taxon>Eukaryota</taxon>
        <taxon>Viridiplantae</taxon>
        <taxon>Streptophyta</taxon>
        <taxon>Embryophyta</taxon>
        <taxon>Tracheophyta</taxon>
        <taxon>Spermatophyta</taxon>
        <taxon>Magnoliopsida</taxon>
        <taxon>eudicotyledons</taxon>
        <taxon>Gunneridae</taxon>
        <taxon>Pentapetalae</taxon>
        <taxon>rosids</taxon>
        <taxon>fabids</taxon>
        <taxon>Fabales</taxon>
        <taxon>Fabaceae</taxon>
        <taxon>Papilionoideae</taxon>
        <taxon>50 kb inversion clade</taxon>
        <taxon>NPAAA clade</taxon>
        <taxon>Hologalegina</taxon>
        <taxon>IRL clade</taxon>
        <taxon>Trifolieae</taxon>
        <taxon>Trifolium</taxon>
    </lineage>
</organism>
<evidence type="ECO:0000313" key="1">
    <source>
        <dbReference type="EMBL" id="CAJ2634745.1"/>
    </source>
</evidence>
<keyword evidence="2" id="KW-1185">Reference proteome</keyword>
<accession>A0ACB0IS44</accession>
<evidence type="ECO:0000313" key="2">
    <source>
        <dbReference type="Proteomes" id="UP001177021"/>
    </source>
</evidence>
<name>A0ACB0IS44_TRIPR</name>
<dbReference type="EMBL" id="CASHSV030000002">
    <property type="protein sequence ID" value="CAJ2634745.1"/>
    <property type="molecule type" value="Genomic_DNA"/>
</dbReference>
<gene>
    <name evidence="1" type="ORF">MILVUS5_LOCUS5562</name>
</gene>